<dbReference type="PANTHER" id="PTHR12526:SF638">
    <property type="entry name" value="SPORE COAT PROTEIN SA"/>
    <property type="match status" value="1"/>
</dbReference>
<dbReference type="RefSeq" id="WP_249846341.1">
    <property type="nucleotide sequence ID" value="NZ_JAMGBD010000001.1"/>
</dbReference>
<accession>A0ABT0RJA0</accession>
<sequence length="375" mass="40857">MTLTHRPASPIAVIAANSAWNIANFRAPLITALRNDGWHVVALAPGDGSIAALETLGAEFVPIGIESSGTSPVGDARLLASYLRVLRRLRPKLFLGFTIKPNVYGSIAAHLLGIRVVNNISGLGTAFMKPGPLNWLVTRLYKLSLRGSVRVFFQNPHDRDLFVSGGLVQADQATVIPGSGIDLERFKPPSRARQQNLPFRFLFIGRLLRDKGLVEYAEAARLLRPSWPNVEFAVLGFAGSDNPSAVPMSEVRRWEGENLVSYLGETDDVRPLITDSDCIVLPSYREGLPRSLLEAAAMARPMIATDVPGCRDVVVNGENGFLCEPRSASSLASAMEAMLRLGPDERQAWGLKARTMVESKFDQQLVVDAYLQAAN</sequence>
<dbReference type="SUPFAM" id="SSF53756">
    <property type="entry name" value="UDP-Glycosyltransferase/glycogen phosphorylase"/>
    <property type="match status" value="1"/>
</dbReference>
<protein>
    <submittedName>
        <fullName evidence="2">Glycosyltransferase family 4 protein</fullName>
    </submittedName>
</protein>
<name>A0ABT0RJA0_9SPHN</name>
<comment type="caution">
    <text evidence="2">The sequence shown here is derived from an EMBL/GenBank/DDBJ whole genome shotgun (WGS) entry which is preliminary data.</text>
</comment>
<dbReference type="Gene3D" id="3.40.50.2000">
    <property type="entry name" value="Glycogen Phosphorylase B"/>
    <property type="match status" value="2"/>
</dbReference>
<organism evidence="2 3">
    <name type="scientific">Sphingomonas alba</name>
    <dbReference type="NCBI Taxonomy" id="2908208"/>
    <lineage>
        <taxon>Bacteria</taxon>
        <taxon>Pseudomonadati</taxon>
        <taxon>Pseudomonadota</taxon>
        <taxon>Alphaproteobacteria</taxon>
        <taxon>Sphingomonadales</taxon>
        <taxon>Sphingomonadaceae</taxon>
        <taxon>Sphingomonas</taxon>
    </lineage>
</organism>
<dbReference type="EMBL" id="JAMGBD010000001">
    <property type="protein sequence ID" value="MCL6682364.1"/>
    <property type="molecule type" value="Genomic_DNA"/>
</dbReference>
<reference evidence="2" key="1">
    <citation type="submission" date="2022-05" db="EMBL/GenBank/DDBJ databases">
        <authorList>
            <person name="Jo J.-H."/>
            <person name="Im W.-T."/>
        </authorList>
    </citation>
    <scope>NUCLEOTIDE SEQUENCE</scope>
    <source>
        <strain evidence="2">SE158</strain>
    </source>
</reference>
<dbReference type="InterPro" id="IPR028098">
    <property type="entry name" value="Glyco_trans_4-like_N"/>
</dbReference>
<dbReference type="Pfam" id="PF13579">
    <property type="entry name" value="Glyco_trans_4_4"/>
    <property type="match status" value="1"/>
</dbReference>
<proteinExistence type="predicted"/>
<evidence type="ECO:0000259" key="1">
    <source>
        <dbReference type="Pfam" id="PF13579"/>
    </source>
</evidence>
<gene>
    <name evidence="2" type="ORF">LZ536_00400</name>
</gene>
<feature type="domain" description="Glycosyltransferase subfamily 4-like N-terminal" evidence="1">
    <location>
        <begin position="29"/>
        <end position="177"/>
    </location>
</feature>
<keyword evidence="3" id="KW-1185">Reference proteome</keyword>
<dbReference type="PANTHER" id="PTHR12526">
    <property type="entry name" value="GLYCOSYLTRANSFERASE"/>
    <property type="match status" value="1"/>
</dbReference>
<evidence type="ECO:0000313" key="2">
    <source>
        <dbReference type="EMBL" id="MCL6682364.1"/>
    </source>
</evidence>
<dbReference type="Pfam" id="PF13692">
    <property type="entry name" value="Glyco_trans_1_4"/>
    <property type="match status" value="1"/>
</dbReference>
<dbReference type="Proteomes" id="UP001165363">
    <property type="component" value="Unassembled WGS sequence"/>
</dbReference>
<evidence type="ECO:0000313" key="3">
    <source>
        <dbReference type="Proteomes" id="UP001165363"/>
    </source>
</evidence>
<dbReference type="CDD" id="cd03808">
    <property type="entry name" value="GT4_CapM-like"/>
    <property type="match status" value="1"/>
</dbReference>